<accession>A0A915JR04</accession>
<sequence length="191" mass="22228">MQELCGKPNQISSKPRKVFGCAAIRLHIQCMTVLKLGVLDNSDDILPGNYPSKVFGLEQLIFVTHGKRFNDRDVFTNFRQIDRIQRNLYNTDLIMFTESIEIKYRKNDCLSGCFVVRNLEKTRLKNNLFFGKSFSRYFKNESFIEDGIQRFTLDFCLKFFLFVGAALLILDSLGKESNWNNRKEAAQAELR</sequence>
<name>A0A915JR04_ROMCU</name>
<dbReference type="Proteomes" id="UP000887565">
    <property type="component" value="Unplaced"/>
</dbReference>
<dbReference type="WBParaSite" id="nRc.2.0.1.t28321-RA">
    <property type="protein sequence ID" value="nRc.2.0.1.t28321-RA"/>
    <property type="gene ID" value="nRc.2.0.1.g28321"/>
</dbReference>
<keyword evidence="1" id="KW-1185">Reference proteome</keyword>
<proteinExistence type="predicted"/>
<reference evidence="2" key="1">
    <citation type="submission" date="2022-11" db="UniProtKB">
        <authorList>
            <consortium name="WormBaseParasite"/>
        </authorList>
    </citation>
    <scope>IDENTIFICATION</scope>
</reference>
<evidence type="ECO:0000313" key="1">
    <source>
        <dbReference type="Proteomes" id="UP000887565"/>
    </source>
</evidence>
<organism evidence="1 2">
    <name type="scientific">Romanomermis culicivorax</name>
    <name type="common">Nematode worm</name>
    <dbReference type="NCBI Taxonomy" id="13658"/>
    <lineage>
        <taxon>Eukaryota</taxon>
        <taxon>Metazoa</taxon>
        <taxon>Ecdysozoa</taxon>
        <taxon>Nematoda</taxon>
        <taxon>Enoplea</taxon>
        <taxon>Dorylaimia</taxon>
        <taxon>Mermithida</taxon>
        <taxon>Mermithoidea</taxon>
        <taxon>Mermithidae</taxon>
        <taxon>Romanomermis</taxon>
    </lineage>
</organism>
<dbReference type="AlphaFoldDB" id="A0A915JR04"/>
<evidence type="ECO:0000313" key="2">
    <source>
        <dbReference type="WBParaSite" id="nRc.2.0.1.t28321-RA"/>
    </source>
</evidence>
<protein>
    <submittedName>
        <fullName evidence="2">Uncharacterized protein</fullName>
    </submittedName>
</protein>